<dbReference type="RefSeq" id="WP_135282524.1">
    <property type="nucleotide sequence ID" value="NZ_SRIO01000016.1"/>
</dbReference>
<evidence type="ECO:0000313" key="3">
    <source>
        <dbReference type="EMBL" id="TFZ81755.1"/>
    </source>
</evidence>
<dbReference type="InterPro" id="IPR029063">
    <property type="entry name" value="SAM-dependent_MTases_sf"/>
</dbReference>
<dbReference type="GO" id="GO:0032259">
    <property type="term" value="P:methylation"/>
    <property type="evidence" value="ECO:0007669"/>
    <property type="project" value="UniProtKB-KW"/>
</dbReference>
<keyword evidence="2 3" id="KW-0808">Transferase</keyword>
<dbReference type="OrthoDB" id="9794208at2"/>
<comment type="caution">
    <text evidence="3">The sequence shown here is derived from an EMBL/GenBank/DDBJ whole genome shotgun (WGS) entry which is preliminary data.</text>
</comment>
<protein>
    <submittedName>
        <fullName evidence="3">SAM-dependent methyltransferase</fullName>
    </submittedName>
</protein>
<dbReference type="Pfam" id="PF02636">
    <property type="entry name" value="Methyltransf_28"/>
    <property type="match status" value="1"/>
</dbReference>
<dbReference type="PANTHER" id="PTHR12049">
    <property type="entry name" value="PROTEIN ARGININE METHYLTRANSFERASE NDUFAF7, MITOCHONDRIAL"/>
    <property type="match status" value="1"/>
</dbReference>
<dbReference type="PANTHER" id="PTHR12049:SF7">
    <property type="entry name" value="PROTEIN ARGININE METHYLTRANSFERASE NDUFAF7, MITOCHONDRIAL"/>
    <property type="match status" value="1"/>
</dbReference>
<dbReference type="InterPro" id="IPR038375">
    <property type="entry name" value="NDUFAF7_sf"/>
</dbReference>
<dbReference type="AlphaFoldDB" id="A0A4Z0F8E7"/>
<reference evidence="3 4" key="1">
    <citation type="journal article" date="2019" name="ISME J.">
        <title>Candidatus Macondimonas diazotrophica, a novel gammaproteobacterial genus dominating crude-oil-contaminated coastal sediments.</title>
        <authorList>
            <person name="Karthikeyan S."/>
            <person name="Konstantinidis K."/>
        </authorList>
    </citation>
    <scope>NUCLEOTIDE SEQUENCE [LARGE SCALE GENOMIC DNA]</scope>
    <source>
        <strain evidence="3 4">KTK01</strain>
    </source>
</reference>
<organism evidence="3 4">
    <name type="scientific">Candidatus Macondimonas diazotrophica</name>
    <dbReference type="NCBI Taxonomy" id="2305248"/>
    <lineage>
        <taxon>Bacteria</taxon>
        <taxon>Pseudomonadati</taxon>
        <taxon>Pseudomonadota</taxon>
        <taxon>Gammaproteobacteria</taxon>
        <taxon>Chromatiales</taxon>
        <taxon>Ectothiorhodospiraceae</taxon>
        <taxon>Candidatus Macondimonas</taxon>
    </lineage>
</organism>
<dbReference type="Proteomes" id="UP000297890">
    <property type="component" value="Unassembled WGS sequence"/>
</dbReference>
<keyword evidence="1 3" id="KW-0489">Methyltransferase</keyword>
<evidence type="ECO:0000313" key="4">
    <source>
        <dbReference type="Proteomes" id="UP000297890"/>
    </source>
</evidence>
<accession>A0A4Z0F8E7</accession>
<evidence type="ECO:0000256" key="2">
    <source>
        <dbReference type="ARBA" id="ARBA00022679"/>
    </source>
</evidence>
<dbReference type="EMBL" id="SRIO01000016">
    <property type="protein sequence ID" value="TFZ81755.1"/>
    <property type="molecule type" value="Genomic_DNA"/>
</dbReference>
<gene>
    <name evidence="3" type="ORF">E4680_11315</name>
</gene>
<sequence length="399" mass="43244">MVTGSSASDLPLPSEAALAHSARLCAHIAAEVAQSGGRIGFDRYMELALYAPGLGYYSAGATKFGAEGDFVTAPELTPLFGRTLAAPCAHWLEQLGSEAWLLELGAGSGALAADLLETLAQCGQLPATYAILERSAELRERQRAMLRRRVPELLNRVRWLDVLPAVPIEGVLLANEVLDALPVVRAYKNGSGWTELQVGGDTARGFADAQAPASPALIAQLEAIESALGWVLPPGYTTELQPWLPAWMASLGASFSRGAMLWIDYGLPRHLYYHPERVSGTLRCHYRHRAHNDPYCWPGLQDITAWVDFTALAEAAQAAGWRVDGYTTQAAFLIGAGIESHLGRLDLVADYNLLQRTKRLLMPGEMGEAFKVMALAKGGIESPIAFELLDQRARLWPTV</sequence>
<dbReference type="Gene3D" id="3.40.50.12710">
    <property type="match status" value="1"/>
</dbReference>
<name>A0A4Z0F8E7_9GAMM</name>
<evidence type="ECO:0000256" key="1">
    <source>
        <dbReference type="ARBA" id="ARBA00022603"/>
    </source>
</evidence>
<dbReference type="GO" id="GO:0035243">
    <property type="term" value="F:protein-arginine omega-N symmetric methyltransferase activity"/>
    <property type="evidence" value="ECO:0007669"/>
    <property type="project" value="TreeGrafter"/>
</dbReference>
<dbReference type="SUPFAM" id="SSF53335">
    <property type="entry name" value="S-adenosyl-L-methionine-dependent methyltransferases"/>
    <property type="match status" value="1"/>
</dbReference>
<proteinExistence type="predicted"/>
<keyword evidence="4" id="KW-1185">Reference proteome</keyword>
<dbReference type="InterPro" id="IPR003788">
    <property type="entry name" value="NDUFAF7"/>
</dbReference>